<feature type="transmembrane region" description="Helical" evidence="6">
    <location>
        <begin position="142"/>
        <end position="164"/>
    </location>
</feature>
<dbReference type="GO" id="GO:0016020">
    <property type="term" value="C:membrane"/>
    <property type="evidence" value="ECO:0007669"/>
    <property type="project" value="UniProtKB-SubCell"/>
</dbReference>
<evidence type="ECO:0000313" key="9">
    <source>
        <dbReference type="Proteomes" id="UP000198406"/>
    </source>
</evidence>
<dbReference type="InterPro" id="IPR001958">
    <property type="entry name" value="Tet-R_TetA/multi-R_MdtG-like"/>
</dbReference>
<keyword evidence="2 6" id="KW-0812">Transmembrane</keyword>
<evidence type="ECO:0000256" key="6">
    <source>
        <dbReference type="SAM" id="Phobius"/>
    </source>
</evidence>
<dbReference type="InterPro" id="IPR011701">
    <property type="entry name" value="MFS"/>
</dbReference>
<dbReference type="SUPFAM" id="SSF103473">
    <property type="entry name" value="MFS general substrate transporter"/>
    <property type="match status" value="1"/>
</dbReference>
<feature type="compositionally biased region" description="Basic and acidic residues" evidence="5">
    <location>
        <begin position="7"/>
        <end position="23"/>
    </location>
</feature>
<feature type="transmembrane region" description="Helical" evidence="6">
    <location>
        <begin position="350"/>
        <end position="367"/>
    </location>
</feature>
<reference evidence="8 9" key="1">
    <citation type="journal article" date="2015" name="Plant Cell">
        <title>Oil accumulation by the oleaginous diatom Fistulifera solaris as revealed by the genome and transcriptome.</title>
        <authorList>
            <person name="Tanaka T."/>
            <person name="Maeda Y."/>
            <person name="Veluchamy A."/>
            <person name="Tanaka M."/>
            <person name="Abida H."/>
            <person name="Marechal E."/>
            <person name="Bowler C."/>
            <person name="Muto M."/>
            <person name="Sunaga Y."/>
            <person name="Tanaka M."/>
            <person name="Yoshino T."/>
            <person name="Taniguchi T."/>
            <person name="Fukuda Y."/>
            <person name="Nemoto M."/>
            <person name="Matsumoto M."/>
            <person name="Wong P.S."/>
            <person name="Aburatani S."/>
            <person name="Fujibuchi W."/>
        </authorList>
    </citation>
    <scope>NUCLEOTIDE SEQUENCE [LARGE SCALE GENOMIC DNA]</scope>
    <source>
        <strain evidence="8 9">JPCC DA0580</strain>
    </source>
</reference>
<dbReference type="PRINTS" id="PR01035">
    <property type="entry name" value="TCRTETA"/>
</dbReference>
<dbReference type="InterPro" id="IPR036259">
    <property type="entry name" value="MFS_trans_sf"/>
</dbReference>
<dbReference type="GO" id="GO:0022857">
    <property type="term" value="F:transmembrane transporter activity"/>
    <property type="evidence" value="ECO:0007669"/>
    <property type="project" value="InterPro"/>
</dbReference>
<evidence type="ECO:0000256" key="5">
    <source>
        <dbReference type="SAM" id="MobiDB-lite"/>
    </source>
</evidence>
<organism evidence="8 9">
    <name type="scientific">Fistulifera solaris</name>
    <name type="common">Oleaginous diatom</name>
    <dbReference type="NCBI Taxonomy" id="1519565"/>
    <lineage>
        <taxon>Eukaryota</taxon>
        <taxon>Sar</taxon>
        <taxon>Stramenopiles</taxon>
        <taxon>Ochrophyta</taxon>
        <taxon>Bacillariophyta</taxon>
        <taxon>Bacillariophyceae</taxon>
        <taxon>Bacillariophycidae</taxon>
        <taxon>Naviculales</taxon>
        <taxon>Naviculaceae</taxon>
        <taxon>Fistulifera</taxon>
    </lineage>
</organism>
<protein>
    <recommendedName>
        <fullName evidence="7">Major facilitator superfamily (MFS) profile domain-containing protein</fullName>
    </recommendedName>
</protein>
<feature type="transmembrane region" description="Helical" evidence="6">
    <location>
        <begin position="76"/>
        <end position="99"/>
    </location>
</feature>
<feature type="transmembrane region" description="Helical" evidence="6">
    <location>
        <begin position="202"/>
        <end position="224"/>
    </location>
</feature>
<comment type="caution">
    <text evidence="8">The sequence shown here is derived from an EMBL/GenBank/DDBJ whole genome shotgun (WGS) entry which is preliminary data.</text>
</comment>
<evidence type="ECO:0000256" key="2">
    <source>
        <dbReference type="ARBA" id="ARBA00022692"/>
    </source>
</evidence>
<dbReference type="InterPro" id="IPR020846">
    <property type="entry name" value="MFS_dom"/>
</dbReference>
<sequence length="491" mass="54576">MVPRPKMLAEHDGSANKLRHDPSSDSEEEVESYTKPGNHFQHHFMIAERRNVSFRRKFVHLLSHLRSIERVSPPTTLLLLVLIDMFAVSLVVPLLFQYYKSAGVNNAGQRELLSSLFSTSQIVGGLLMGLVTDARCVRRKSLLFLSFAGSALSYALIAFGGFTALVCSRVLVGLVKQTMTVTTAMLTSWTSRTTRAHYMGRLSAASTVAWIVGPSVGAMLYRYVDPRAPALLACVLFVTNILLAAKCLPTDEESDPPDVDSPSQRITVLQKLKSCFTSQTLGTVVLARLIFTWVAKATNYSQLGNFYEDMYGLEPHQRGYISSYQQFLQFLVQSTMVTAVMRWSGGERQTICFFTALLAFTFLLESFQSLPLFLTVLCPVMSLCFGMTQLSLQSLLTHVVPLHSVFSVLAALDVLQNAVSVSVPFYRTFLFRVLVNAKSDDAHQSSMADDPDPISWIRLSVCHWFVAAVIIAGLLLPNCLRSKKEAIKKMQ</sequence>
<evidence type="ECO:0000313" key="8">
    <source>
        <dbReference type="EMBL" id="GAX12238.1"/>
    </source>
</evidence>
<dbReference type="PROSITE" id="PS50850">
    <property type="entry name" value="MFS"/>
    <property type="match status" value="1"/>
</dbReference>
<dbReference type="Pfam" id="PF07690">
    <property type="entry name" value="MFS_1"/>
    <property type="match status" value="1"/>
</dbReference>
<accession>A0A1Z5JEP3</accession>
<feature type="region of interest" description="Disordered" evidence="5">
    <location>
        <begin position="1"/>
        <end position="33"/>
    </location>
</feature>
<dbReference type="EMBL" id="BDSP01000050">
    <property type="protein sequence ID" value="GAX12238.1"/>
    <property type="molecule type" value="Genomic_DNA"/>
</dbReference>
<feature type="transmembrane region" description="Helical" evidence="6">
    <location>
        <begin position="456"/>
        <end position="480"/>
    </location>
</feature>
<dbReference type="PANTHER" id="PTHR24002:SF3">
    <property type="entry name" value="SOLUTE CARRIER FAMILY 22 MEMBER 18"/>
    <property type="match status" value="1"/>
</dbReference>
<keyword evidence="3 6" id="KW-1133">Transmembrane helix</keyword>
<evidence type="ECO:0000256" key="3">
    <source>
        <dbReference type="ARBA" id="ARBA00022989"/>
    </source>
</evidence>
<comment type="subcellular location">
    <subcellularLocation>
        <location evidence="1">Membrane</location>
        <topology evidence="1">Multi-pass membrane protein</topology>
    </subcellularLocation>
</comment>
<dbReference type="InParanoid" id="A0A1Z5JEP3"/>
<feature type="domain" description="Major facilitator superfamily (MFS) profile" evidence="7">
    <location>
        <begin position="73"/>
        <end position="485"/>
    </location>
</feature>
<dbReference type="OrthoDB" id="10262656at2759"/>
<feature type="transmembrane region" description="Helical" evidence="6">
    <location>
        <begin position="230"/>
        <end position="248"/>
    </location>
</feature>
<evidence type="ECO:0000259" key="7">
    <source>
        <dbReference type="PROSITE" id="PS50850"/>
    </source>
</evidence>
<name>A0A1Z5JEP3_FISSO</name>
<evidence type="ECO:0000256" key="4">
    <source>
        <dbReference type="ARBA" id="ARBA00023136"/>
    </source>
</evidence>
<keyword evidence="4 6" id="KW-0472">Membrane</keyword>
<proteinExistence type="predicted"/>
<dbReference type="Gene3D" id="1.20.1250.20">
    <property type="entry name" value="MFS general substrate transporter like domains"/>
    <property type="match status" value="1"/>
</dbReference>
<evidence type="ECO:0000256" key="1">
    <source>
        <dbReference type="ARBA" id="ARBA00004141"/>
    </source>
</evidence>
<dbReference type="Proteomes" id="UP000198406">
    <property type="component" value="Unassembled WGS sequence"/>
</dbReference>
<dbReference type="GO" id="GO:0005635">
    <property type="term" value="C:nuclear envelope"/>
    <property type="evidence" value="ECO:0007669"/>
    <property type="project" value="TreeGrafter"/>
</dbReference>
<dbReference type="AlphaFoldDB" id="A0A1Z5JEP3"/>
<dbReference type="PANTHER" id="PTHR24002">
    <property type="entry name" value="SOLUTE CARRIER FAMILY 22 MEMBER 18"/>
    <property type="match status" value="1"/>
</dbReference>
<gene>
    <name evidence="8" type="ORF">FisN_1Hh168</name>
</gene>
<feature type="transmembrane region" description="Helical" evidence="6">
    <location>
        <begin position="111"/>
        <end position="130"/>
    </location>
</feature>
<keyword evidence="9" id="KW-1185">Reference proteome</keyword>